<dbReference type="GO" id="GO:0022857">
    <property type="term" value="F:transmembrane transporter activity"/>
    <property type="evidence" value="ECO:0007669"/>
    <property type="project" value="InterPro"/>
</dbReference>
<dbReference type="InterPro" id="IPR005828">
    <property type="entry name" value="MFS_sugar_transport-like"/>
</dbReference>
<dbReference type="GO" id="GO:0016020">
    <property type="term" value="C:membrane"/>
    <property type="evidence" value="ECO:0007669"/>
    <property type="project" value="UniProtKB-SubCell"/>
</dbReference>
<keyword evidence="4 5" id="KW-0472">Membrane</keyword>
<feature type="transmembrane region" description="Helical" evidence="5">
    <location>
        <begin position="337"/>
        <end position="358"/>
    </location>
</feature>
<feature type="transmembrane region" description="Helical" evidence="5">
    <location>
        <begin position="42"/>
        <end position="61"/>
    </location>
</feature>
<feature type="transmembrane region" description="Helical" evidence="5">
    <location>
        <begin position="97"/>
        <end position="118"/>
    </location>
</feature>
<evidence type="ECO:0000256" key="2">
    <source>
        <dbReference type="ARBA" id="ARBA00022692"/>
    </source>
</evidence>
<evidence type="ECO:0000256" key="1">
    <source>
        <dbReference type="ARBA" id="ARBA00004141"/>
    </source>
</evidence>
<feature type="transmembrane region" description="Helical" evidence="5">
    <location>
        <begin position="130"/>
        <end position="155"/>
    </location>
</feature>
<dbReference type="InterPro" id="IPR036259">
    <property type="entry name" value="MFS_trans_sf"/>
</dbReference>
<protein>
    <recommendedName>
        <fullName evidence="8">MFS domain-containing protein</fullName>
    </recommendedName>
</protein>
<evidence type="ECO:0000256" key="5">
    <source>
        <dbReference type="SAM" id="Phobius"/>
    </source>
</evidence>
<keyword evidence="7" id="KW-1185">Reference proteome</keyword>
<evidence type="ECO:0000313" key="7">
    <source>
        <dbReference type="Proteomes" id="UP000485058"/>
    </source>
</evidence>
<dbReference type="SUPFAM" id="SSF103473">
    <property type="entry name" value="MFS general substrate transporter"/>
    <property type="match status" value="1"/>
</dbReference>
<sequence length="448" mass="50578">MGMFSEAYIVFSSGQIGTFQQVMYPTCYATVVDCDYALVKHVASYILICGIMAGMLLWGFLGDYTGRKWGSRCVSAIMLSGCILLTFSPWAGSPYGYFAYFVTAQTCIVILISMAIFGQTGTVKEMTFTGAQSVLALTYGFGAVACVVMVLYRFIYLHESKLFEEVALIESSIPQQGTQSASVLRRHVVSLRQYWPRQMSASVTWICNDFAFYGNKLQQGLFISLLYPTATPFVKQQWTVLNGFIALLGYYAAAWIIDRKWYGRVRMQNVGFLAMFVFYIIIYGQWENMGAHGAPGAGVQAFQALYYLSSFFNQFGPNATTWLVAGEIFPTDIRSSYHGFAACMGKLGAIIASLWISYIADQRKVFLVSALWGIAGWFFTTVWMPDTTGLELEEYDRVQRYLLEGRFKEYRGEAVNPRHLSLWEIYVLGWHKTNYHQLSGVNVGYEML</sequence>
<proteinExistence type="predicted"/>
<comment type="caution">
    <text evidence="6">The sequence shown here is derived from an EMBL/GenBank/DDBJ whole genome shotgun (WGS) entry which is preliminary data.</text>
</comment>
<gene>
    <name evidence="6" type="ORF">HaLaN_11941</name>
</gene>
<dbReference type="Gene3D" id="1.20.1250.20">
    <property type="entry name" value="MFS general substrate transporter like domains"/>
    <property type="match status" value="1"/>
</dbReference>
<dbReference type="Proteomes" id="UP000485058">
    <property type="component" value="Unassembled WGS sequence"/>
</dbReference>
<feature type="transmembrane region" description="Helical" evidence="5">
    <location>
        <begin position="73"/>
        <end position="91"/>
    </location>
</feature>
<feature type="transmembrane region" description="Helical" evidence="5">
    <location>
        <begin position="238"/>
        <end position="257"/>
    </location>
</feature>
<organism evidence="6 7">
    <name type="scientific">Haematococcus lacustris</name>
    <name type="common">Green alga</name>
    <name type="synonym">Haematococcus pluvialis</name>
    <dbReference type="NCBI Taxonomy" id="44745"/>
    <lineage>
        <taxon>Eukaryota</taxon>
        <taxon>Viridiplantae</taxon>
        <taxon>Chlorophyta</taxon>
        <taxon>core chlorophytes</taxon>
        <taxon>Chlorophyceae</taxon>
        <taxon>CS clade</taxon>
        <taxon>Chlamydomonadales</taxon>
        <taxon>Haematococcaceae</taxon>
        <taxon>Haematococcus</taxon>
    </lineage>
</organism>
<dbReference type="EMBL" id="BLLF01000882">
    <property type="protein sequence ID" value="GFH15672.1"/>
    <property type="molecule type" value="Genomic_DNA"/>
</dbReference>
<evidence type="ECO:0000256" key="3">
    <source>
        <dbReference type="ARBA" id="ARBA00022989"/>
    </source>
</evidence>
<comment type="subcellular location">
    <subcellularLocation>
        <location evidence="1">Membrane</location>
        <topology evidence="1">Multi-pass membrane protein</topology>
    </subcellularLocation>
</comment>
<feature type="non-terminal residue" evidence="6">
    <location>
        <position position="1"/>
    </location>
</feature>
<name>A0A699ZJ04_HAELA</name>
<reference evidence="6 7" key="1">
    <citation type="submission" date="2020-02" db="EMBL/GenBank/DDBJ databases">
        <title>Draft genome sequence of Haematococcus lacustris strain NIES-144.</title>
        <authorList>
            <person name="Morimoto D."/>
            <person name="Nakagawa S."/>
            <person name="Yoshida T."/>
            <person name="Sawayama S."/>
        </authorList>
    </citation>
    <scope>NUCLEOTIDE SEQUENCE [LARGE SCALE GENOMIC DNA]</scope>
    <source>
        <strain evidence="6 7">NIES-144</strain>
    </source>
</reference>
<dbReference type="Pfam" id="PF00083">
    <property type="entry name" value="Sugar_tr"/>
    <property type="match status" value="1"/>
</dbReference>
<accession>A0A699ZJ04</accession>
<dbReference type="PANTHER" id="PTHR24064">
    <property type="entry name" value="SOLUTE CARRIER FAMILY 22 MEMBER"/>
    <property type="match status" value="1"/>
</dbReference>
<evidence type="ECO:0000256" key="4">
    <source>
        <dbReference type="ARBA" id="ARBA00023136"/>
    </source>
</evidence>
<feature type="transmembrane region" description="Helical" evidence="5">
    <location>
        <begin position="269"/>
        <end position="286"/>
    </location>
</feature>
<keyword evidence="2 5" id="KW-0812">Transmembrane</keyword>
<feature type="transmembrane region" description="Helical" evidence="5">
    <location>
        <begin position="365"/>
        <end position="384"/>
    </location>
</feature>
<dbReference type="AlphaFoldDB" id="A0A699ZJ04"/>
<keyword evidence="3 5" id="KW-1133">Transmembrane helix</keyword>
<evidence type="ECO:0000313" key="6">
    <source>
        <dbReference type="EMBL" id="GFH15672.1"/>
    </source>
</evidence>
<evidence type="ECO:0008006" key="8">
    <source>
        <dbReference type="Google" id="ProtNLM"/>
    </source>
</evidence>